<dbReference type="KEGG" id="spar:SPRG_17756"/>
<evidence type="ECO:0000313" key="3">
    <source>
        <dbReference type="Proteomes" id="UP000030745"/>
    </source>
</evidence>
<name>A0A067BQ13_SAPPC</name>
<feature type="non-terminal residue" evidence="2">
    <location>
        <position position="85"/>
    </location>
</feature>
<gene>
    <name evidence="2" type="ORF">SPRG_17756</name>
</gene>
<dbReference type="RefSeq" id="XP_012212538.1">
    <property type="nucleotide sequence ID" value="XM_012357148.1"/>
</dbReference>
<dbReference type="Proteomes" id="UP000030745">
    <property type="component" value="Unassembled WGS sequence"/>
</dbReference>
<dbReference type="AlphaFoldDB" id="A0A067BQ13"/>
<sequence>MRLRFHVSLDASNEISFKALKATLAEDAPPVEDAPFDAPALPHEDGPPSTPPLVPARPSRGKFNIIEHLEQRYGRGGPLDMKDTV</sequence>
<evidence type="ECO:0000313" key="2">
    <source>
        <dbReference type="EMBL" id="KDO16752.1"/>
    </source>
</evidence>
<dbReference type="OrthoDB" id="68076at2759"/>
<accession>A0A067BQ13</accession>
<dbReference type="VEuPathDB" id="FungiDB:SPRG_17756"/>
<dbReference type="EMBL" id="KK583946">
    <property type="protein sequence ID" value="KDO16752.1"/>
    <property type="molecule type" value="Genomic_DNA"/>
</dbReference>
<dbReference type="GeneID" id="24139286"/>
<keyword evidence="3" id="KW-1185">Reference proteome</keyword>
<organism evidence="2 3">
    <name type="scientific">Saprolegnia parasitica (strain CBS 223.65)</name>
    <dbReference type="NCBI Taxonomy" id="695850"/>
    <lineage>
        <taxon>Eukaryota</taxon>
        <taxon>Sar</taxon>
        <taxon>Stramenopiles</taxon>
        <taxon>Oomycota</taxon>
        <taxon>Saprolegniomycetes</taxon>
        <taxon>Saprolegniales</taxon>
        <taxon>Saprolegniaceae</taxon>
        <taxon>Saprolegnia</taxon>
    </lineage>
</organism>
<protein>
    <submittedName>
        <fullName evidence="2">Uncharacterized protein</fullName>
    </submittedName>
</protein>
<feature type="region of interest" description="Disordered" evidence="1">
    <location>
        <begin position="27"/>
        <end position="59"/>
    </location>
</feature>
<proteinExistence type="predicted"/>
<evidence type="ECO:0000256" key="1">
    <source>
        <dbReference type="SAM" id="MobiDB-lite"/>
    </source>
</evidence>
<reference evidence="2 3" key="1">
    <citation type="journal article" date="2013" name="PLoS Genet.">
        <title>Distinctive expansion of potential virulence genes in the genome of the oomycete fish pathogen Saprolegnia parasitica.</title>
        <authorList>
            <person name="Jiang R.H."/>
            <person name="de Bruijn I."/>
            <person name="Haas B.J."/>
            <person name="Belmonte R."/>
            <person name="Lobach L."/>
            <person name="Christie J."/>
            <person name="van den Ackerveken G."/>
            <person name="Bottin A."/>
            <person name="Bulone V."/>
            <person name="Diaz-Moreno S.M."/>
            <person name="Dumas B."/>
            <person name="Fan L."/>
            <person name="Gaulin E."/>
            <person name="Govers F."/>
            <person name="Grenville-Briggs L.J."/>
            <person name="Horner N.R."/>
            <person name="Levin J.Z."/>
            <person name="Mammella M."/>
            <person name="Meijer H.J."/>
            <person name="Morris P."/>
            <person name="Nusbaum C."/>
            <person name="Oome S."/>
            <person name="Phillips A.J."/>
            <person name="van Rooyen D."/>
            <person name="Rzeszutek E."/>
            <person name="Saraiva M."/>
            <person name="Secombes C.J."/>
            <person name="Seidl M.F."/>
            <person name="Snel B."/>
            <person name="Stassen J.H."/>
            <person name="Sykes S."/>
            <person name="Tripathy S."/>
            <person name="van den Berg H."/>
            <person name="Vega-Arreguin J.C."/>
            <person name="Wawra S."/>
            <person name="Young S.K."/>
            <person name="Zeng Q."/>
            <person name="Dieguez-Uribeondo J."/>
            <person name="Russ C."/>
            <person name="Tyler B.M."/>
            <person name="van West P."/>
        </authorList>
    </citation>
    <scope>NUCLEOTIDE SEQUENCE [LARGE SCALE GENOMIC DNA]</scope>
    <source>
        <strain evidence="2 3">CBS 223.65</strain>
    </source>
</reference>